<reference evidence="9 10" key="1">
    <citation type="journal article" date="2019" name="Sci. Rep.">
        <title>Comparative genomics of chytrid fungi reveal insights into the obligate biotrophic and pathogenic lifestyle of Synchytrium endobioticum.</title>
        <authorList>
            <person name="van de Vossenberg B.T.L.H."/>
            <person name="Warris S."/>
            <person name="Nguyen H.D.T."/>
            <person name="van Gent-Pelzer M.P.E."/>
            <person name="Joly D.L."/>
            <person name="van de Geest H.C."/>
            <person name="Bonants P.J.M."/>
            <person name="Smith D.S."/>
            <person name="Levesque C.A."/>
            <person name="van der Lee T.A.J."/>
        </authorList>
    </citation>
    <scope>NUCLEOTIDE SEQUENCE [LARGE SCALE GENOMIC DNA]</scope>
    <source>
        <strain evidence="9 10">MB42</strain>
    </source>
</reference>
<comment type="similarity">
    <text evidence="2">Belongs to the OMP decarboxylase family.</text>
</comment>
<dbReference type="GO" id="GO:0004590">
    <property type="term" value="F:orotidine-5'-phosphate decarboxylase activity"/>
    <property type="evidence" value="ECO:0007669"/>
    <property type="project" value="InterPro"/>
</dbReference>
<evidence type="ECO:0000256" key="2">
    <source>
        <dbReference type="ARBA" id="ARBA00011018"/>
    </source>
</evidence>
<comment type="pathway">
    <text evidence="1">Pyrimidine metabolism; UMP biosynthesis via de novo pathway.</text>
</comment>
<dbReference type="VEuPathDB" id="FungiDB:SeMB42_g06203"/>
<evidence type="ECO:0000259" key="8">
    <source>
        <dbReference type="SMART" id="SM00934"/>
    </source>
</evidence>
<dbReference type="AlphaFoldDB" id="A0A507CM42"/>
<evidence type="ECO:0000256" key="7">
    <source>
        <dbReference type="ARBA" id="ARBA00033428"/>
    </source>
</evidence>
<organism evidence="9 10">
    <name type="scientific">Synchytrium endobioticum</name>
    <dbReference type="NCBI Taxonomy" id="286115"/>
    <lineage>
        <taxon>Eukaryota</taxon>
        <taxon>Fungi</taxon>
        <taxon>Fungi incertae sedis</taxon>
        <taxon>Chytridiomycota</taxon>
        <taxon>Chytridiomycota incertae sedis</taxon>
        <taxon>Chytridiomycetes</taxon>
        <taxon>Synchytriales</taxon>
        <taxon>Synchytriaceae</taxon>
        <taxon>Synchytrium</taxon>
    </lineage>
</organism>
<evidence type="ECO:0000256" key="6">
    <source>
        <dbReference type="ARBA" id="ARBA00031744"/>
    </source>
</evidence>
<gene>
    <name evidence="9" type="primary">URA3A</name>
    <name evidence="9" type="ORF">SeMB42_g06203</name>
</gene>
<accession>A0A507CM42</accession>
<dbReference type="InterPro" id="IPR013785">
    <property type="entry name" value="Aldolase_TIM"/>
</dbReference>
<comment type="caution">
    <text evidence="9">The sequence shown here is derived from an EMBL/GenBank/DDBJ whole genome shotgun (WGS) entry which is preliminary data.</text>
</comment>
<dbReference type="SUPFAM" id="SSF51366">
    <property type="entry name" value="Ribulose-phoshate binding barrel"/>
    <property type="match status" value="1"/>
</dbReference>
<dbReference type="GO" id="GO:0006207">
    <property type="term" value="P:'de novo' pyrimidine nucleobase biosynthetic process"/>
    <property type="evidence" value="ECO:0007669"/>
    <property type="project" value="InterPro"/>
</dbReference>
<name>A0A507CM42_9FUNG</name>
<dbReference type="PANTHER" id="PTHR19278">
    <property type="entry name" value="OROTATE PHOSPHORIBOSYLTRANSFERASE"/>
    <property type="match status" value="1"/>
</dbReference>
<feature type="domain" description="Orotidine 5'-phosphate decarboxylase" evidence="8">
    <location>
        <begin position="33"/>
        <end position="200"/>
    </location>
</feature>
<dbReference type="PANTHER" id="PTHR19278:SF9">
    <property type="entry name" value="URIDINE 5'-MONOPHOSPHATE SYNTHASE"/>
    <property type="match status" value="1"/>
</dbReference>
<keyword evidence="4" id="KW-0665">Pyrimidine biosynthesis</keyword>
<dbReference type="Proteomes" id="UP000317494">
    <property type="component" value="Unassembled WGS sequence"/>
</dbReference>
<dbReference type="InterPro" id="IPR011060">
    <property type="entry name" value="RibuloseP-bd_barrel"/>
</dbReference>
<evidence type="ECO:0000256" key="3">
    <source>
        <dbReference type="ARBA" id="ARBA00021923"/>
    </source>
</evidence>
<evidence type="ECO:0000256" key="4">
    <source>
        <dbReference type="ARBA" id="ARBA00022975"/>
    </source>
</evidence>
<dbReference type="Gene3D" id="3.20.20.70">
    <property type="entry name" value="Aldolase class I"/>
    <property type="match status" value="2"/>
</dbReference>
<evidence type="ECO:0000256" key="5">
    <source>
        <dbReference type="ARBA" id="ARBA00023239"/>
    </source>
</evidence>
<proteinExistence type="inferred from homology"/>
<dbReference type="EMBL" id="QEAN01000334">
    <property type="protein sequence ID" value="TPX39884.1"/>
    <property type="molecule type" value="Genomic_DNA"/>
</dbReference>
<keyword evidence="5" id="KW-0456">Lyase</keyword>
<dbReference type="GO" id="GO:0044205">
    <property type="term" value="P:'de novo' UMP biosynthetic process"/>
    <property type="evidence" value="ECO:0007669"/>
    <property type="project" value="UniProtKB-UniPathway"/>
</dbReference>
<protein>
    <recommendedName>
        <fullName evidence="3">Orotidine 5'-phosphate decarboxylase</fullName>
    </recommendedName>
    <alternativeName>
        <fullName evidence="7">OMP decarboxylase</fullName>
    </alternativeName>
    <alternativeName>
        <fullName evidence="6">Uridine 5'-monophosphate synthase</fullName>
    </alternativeName>
</protein>
<dbReference type="SMART" id="SM00934">
    <property type="entry name" value="OMPdecase"/>
    <property type="match status" value="1"/>
</dbReference>
<sequence length="225" mass="24125">MAYHTLSYGQRAHAHPNALSKRLLELMESKKTNLCVAADVTSKHDLLRIADAAGPSICILKLHIDILADYDDSVPARLRELAEGVGGACRGCLLLAEMSSAGTLARDAYTADAVRMALARPDFVVGFIAMQRYDGIVDASETRVDFLYMTPGVAMAAGGDAMGQQYKTPHNVIAERGCDVIIVGRGVYAHGDGKGGVADLDTIRTRVQAFRKAGWDAYLERIAAA</sequence>
<dbReference type="GO" id="GO:0004588">
    <property type="term" value="F:orotate phosphoribosyltransferase activity"/>
    <property type="evidence" value="ECO:0007669"/>
    <property type="project" value="TreeGrafter"/>
</dbReference>
<evidence type="ECO:0000313" key="9">
    <source>
        <dbReference type="EMBL" id="TPX39884.1"/>
    </source>
</evidence>
<evidence type="ECO:0000256" key="1">
    <source>
        <dbReference type="ARBA" id="ARBA00004725"/>
    </source>
</evidence>
<dbReference type="Pfam" id="PF00215">
    <property type="entry name" value="OMPdecase"/>
    <property type="match status" value="1"/>
</dbReference>
<dbReference type="STRING" id="286115.A0A507CM42"/>
<dbReference type="InterPro" id="IPR001754">
    <property type="entry name" value="OMPdeCOase_dom"/>
</dbReference>
<evidence type="ECO:0000313" key="10">
    <source>
        <dbReference type="Proteomes" id="UP000317494"/>
    </source>
</evidence>
<dbReference type="UniPathway" id="UPA00070">
    <property type="reaction ID" value="UER00120"/>
</dbReference>
<keyword evidence="10" id="KW-1185">Reference proteome</keyword>